<dbReference type="InterPro" id="IPR015943">
    <property type="entry name" value="WD40/YVTN_repeat-like_dom_sf"/>
</dbReference>
<accession>A0AB34GIU2</accession>
<dbReference type="SUPFAM" id="SSF50978">
    <property type="entry name" value="WD40 repeat-like"/>
    <property type="match status" value="1"/>
</dbReference>
<keyword evidence="1 3" id="KW-0853">WD repeat</keyword>
<dbReference type="GO" id="GO:0060271">
    <property type="term" value="P:cilium assembly"/>
    <property type="evidence" value="ECO:0007669"/>
    <property type="project" value="TreeGrafter"/>
</dbReference>
<dbReference type="InterPro" id="IPR036322">
    <property type="entry name" value="WD40_repeat_dom_sf"/>
</dbReference>
<evidence type="ECO:0000256" key="3">
    <source>
        <dbReference type="PROSITE-ProRule" id="PRU00221"/>
    </source>
</evidence>
<dbReference type="GO" id="GO:0031467">
    <property type="term" value="C:Cul7-RING ubiquitin ligase complex"/>
    <property type="evidence" value="ECO:0007669"/>
    <property type="project" value="TreeGrafter"/>
</dbReference>
<evidence type="ECO:0000313" key="4">
    <source>
        <dbReference type="EMBL" id="KAJ8779349.1"/>
    </source>
</evidence>
<gene>
    <name evidence="4" type="ORF">J1605_012811</name>
</gene>
<dbReference type="Gene3D" id="2.130.10.10">
    <property type="entry name" value="YVTN repeat-like/Quinoprotein amine dehydrogenase"/>
    <property type="match status" value="1"/>
</dbReference>
<dbReference type="InterPro" id="IPR001680">
    <property type="entry name" value="WD40_rpt"/>
</dbReference>
<name>A0AB34GIU2_ESCRO</name>
<keyword evidence="2" id="KW-0677">Repeat</keyword>
<evidence type="ECO:0000313" key="5">
    <source>
        <dbReference type="Proteomes" id="UP001159641"/>
    </source>
</evidence>
<feature type="repeat" description="WD" evidence="3">
    <location>
        <begin position="80"/>
        <end position="119"/>
    </location>
</feature>
<dbReference type="GO" id="GO:0016567">
    <property type="term" value="P:protein ubiquitination"/>
    <property type="evidence" value="ECO:0007669"/>
    <property type="project" value="TreeGrafter"/>
</dbReference>
<dbReference type="GO" id="GO:0036064">
    <property type="term" value="C:ciliary basal body"/>
    <property type="evidence" value="ECO:0007669"/>
    <property type="project" value="TreeGrafter"/>
</dbReference>
<proteinExistence type="predicted"/>
<dbReference type="EMBL" id="JAIQCJ010002228">
    <property type="protein sequence ID" value="KAJ8779349.1"/>
    <property type="molecule type" value="Genomic_DNA"/>
</dbReference>
<dbReference type="AlphaFoldDB" id="A0AB34GIU2"/>
<sequence length="207" mass="23148">MILVYSLEAERCLSKLGNALGDFTCVNLRDSPPNLMVSGNMDRSCRHAAGPGALAAWLLGDGCPQVRIHDLRTDTIALSISAHQLGVSSVQMDDWKIVSGGEEGLVSVWDYRMNQKLWEVHSRHPVRHISFNCHSLITAHVPYERVVRNADLDNFVTHRRHRGLIQAYEFAVDRLAFQSTVPICRSSCDTIPGYNYDLALAFPCDNI</sequence>
<keyword evidence="5" id="KW-1185">Reference proteome</keyword>
<dbReference type="Proteomes" id="UP001159641">
    <property type="component" value="Unassembled WGS sequence"/>
</dbReference>
<dbReference type="PANTHER" id="PTHR44019:SF11">
    <property type="entry name" value="F-BOX_WD REPEAT-CONTAINING PROTEIN 8"/>
    <property type="match status" value="1"/>
</dbReference>
<dbReference type="PROSITE" id="PS50082">
    <property type="entry name" value="WD_REPEATS_2"/>
    <property type="match status" value="1"/>
</dbReference>
<dbReference type="GO" id="GO:0005814">
    <property type="term" value="C:centriole"/>
    <property type="evidence" value="ECO:0007669"/>
    <property type="project" value="TreeGrafter"/>
</dbReference>
<protein>
    <submittedName>
        <fullName evidence="4">Uncharacterized protein</fullName>
    </submittedName>
</protein>
<organism evidence="4 5">
    <name type="scientific">Eschrichtius robustus</name>
    <name type="common">California gray whale</name>
    <name type="synonym">Eschrichtius gibbosus</name>
    <dbReference type="NCBI Taxonomy" id="9764"/>
    <lineage>
        <taxon>Eukaryota</taxon>
        <taxon>Metazoa</taxon>
        <taxon>Chordata</taxon>
        <taxon>Craniata</taxon>
        <taxon>Vertebrata</taxon>
        <taxon>Euteleostomi</taxon>
        <taxon>Mammalia</taxon>
        <taxon>Eutheria</taxon>
        <taxon>Laurasiatheria</taxon>
        <taxon>Artiodactyla</taxon>
        <taxon>Whippomorpha</taxon>
        <taxon>Cetacea</taxon>
        <taxon>Mysticeti</taxon>
        <taxon>Eschrichtiidae</taxon>
        <taxon>Eschrichtius</taxon>
    </lineage>
</organism>
<reference evidence="4 5" key="1">
    <citation type="submission" date="2022-11" db="EMBL/GenBank/DDBJ databases">
        <title>Whole genome sequence of Eschrichtius robustus ER-17-0199.</title>
        <authorList>
            <person name="Bruniche-Olsen A."/>
            <person name="Black A.N."/>
            <person name="Fields C.J."/>
            <person name="Walden K."/>
            <person name="Dewoody J.A."/>
        </authorList>
    </citation>
    <scope>NUCLEOTIDE SEQUENCE [LARGE SCALE GENOMIC DNA]</scope>
    <source>
        <strain evidence="4">ER-17-0199</strain>
        <tissue evidence="4">Blubber</tissue>
    </source>
</reference>
<dbReference type="InterPro" id="IPR050505">
    <property type="entry name" value="WDR55/POC1"/>
</dbReference>
<comment type="caution">
    <text evidence="4">The sequence shown here is derived from an EMBL/GenBank/DDBJ whole genome shotgun (WGS) entry which is preliminary data.</text>
</comment>
<evidence type="ECO:0000256" key="1">
    <source>
        <dbReference type="ARBA" id="ARBA00022574"/>
    </source>
</evidence>
<dbReference type="PANTHER" id="PTHR44019">
    <property type="entry name" value="WD REPEAT-CONTAINING PROTEIN 55"/>
    <property type="match status" value="1"/>
</dbReference>
<evidence type="ECO:0000256" key="2">
    <source>
        <dbReference type="ARBA" id="ARBA00022737"/>
    </source>
</evidence>